<gene>
    <name evidence="2" type="ORF">ONB1V03_LOCUS5991</name>
</gene>
<dbReference type="SUPFAM" id="SSF47661">
    <property type="entry name" value="t-snare proteins"/>
    <property type="match status" value="1"/>
</dbReference>
<dbReference type="EMBL" id="OC917393">
    <property type="protein sequence ID" value="CAD7646934.1"/>
    <property type="molecule type" value="Genomic_DNA"/>
</dbReference>
<keyword evidence="3" id="KW-1185">Reference proteome</keyword>
<evidence type="ECO:0000313" key="2">
    <source>
        <dbReference type="EMBL" id="CAD7646934.1"/>
    </source>
</evidence>
<protein>
    <recommendedName>
        <fullName evidence="1">Syntaxin N-terminal domain-containing protein</fullName>
    </recommendedName>
</protein>
<dbReference type="InterPro" id="IPR006011">
    <property type="entry name" value="Syntaxin_N"/>
</dbReference>
<evidence type="ECO:0000313" key="3">
    <source>
        <dbReference type="Proteomes" id="UP000728032"/>
    </source>
</evidence>
<sequence>MAKDGKDSLIIKVNDISNEDSIKKYGQGMDQISGDINSIILMRQMVAIIHESIIRCEQYNHKLGLQLMDQMNKMQEYATNVRDKLLEMDNNLEDLKEKSKWKGRAAIRRLRIHRAKLCHRFVCCMIDYNNIQAKYKSKYIQLLRTQFNIAKLPVMNYR</sequence>
<evidence type="ECO:0000259" key="1">
    <source>
        <dbReference type="Pfam" id="PF00804"/>
    </source>
</evidence>
<dbReference type="AlphaFoldDB" id="A0A7R9LS79"/>
<name>A0A7R9LS79_9ACAR</name>
<dbReference type="GO" id="GO:0016192">
    <property type="term" value="P:vesicle-mediated transport"/>
    <property type="evidence" value="ECO:0007669"/>
    <property type="project" value="InterPro"/>
</dbReference>
<organism evidence="2">
    <name type="scientific">Oppiella nova</name>
    <dbReference type="NCBI Taxonomy" id="334625"/>
    <lineage>
        <taxon>Eukaryota</taxon>
        <taxon>Metazoa</taxon>
        <taxon>Ecdysozoa</taxon>
        <taxon>Arthropoda</taxon>
        <taxon>Chelicerata</taxon>
        <taxon>Arachnida</taxon>
        <taxon>Acari</taxon>
        <taxon>Acariformes</taxon>
        <taxon>Sarcoptiformes</taxon>
        <taxon>Oribatida</taxon>
        <taxon>Brachypylina</taxon>
        <taxon>Oppioidea</taxon>
        <taxon>Oppiidae</taxon>
        <taxon>Oppiella</taxon>
    </lineage>
</organism>
<dbReference type="EMBL" id="CAJPVJ010002568">
    <property type="protein sequence ID" value="CAG2166469.1"/>
    <property type="molecule type" value="Genomic_DNA"/>
</dbReference>
<reference evidence="2" key="1">
    <citation type="submission" date="2020-11" db="EMBL/GenBank/DDBJ databases">
        <authorList>
            <person name="Tran Van P."/>
        </authorList>
    </citation>
    <scope>NUCLEOTIDE SEQUENCE</scope>
</reference>
<accession>A0A7R9LS79</accession>
<dbReference type="InterPro" id="IPR010989">
    <property type="entry name" value="SNARE"/>
</dbReference>
<feature type="domain" description="Syntaxin N-terminal" evidence="1">
    <location>
        <begin position="29"/>
        <end position="149"/>
    </location>
</feature>
<dbReference type="Proteomes" id="UP000728032">
    <property type="component" value="Unassembled WGS sequence"/>
</dbReference>
<dbReference type="Pfam" id="PF00804">
    <property type="entry name" value="Syntaxin"/>
    <property type="match status" value="1"/>
</dbReference>
<dbReference type="Gene3D" id="1.20.58.70">
    <property type="match status" value="1"/>
</dbReference>
<proteinExistence type="predicted"/>
<dbReference type="GO" id="GO:0016020">
    <property type="term" value="C:membrane"/>
    <property type="evidence" value="ECO:0007669"/>
    <property type="project" value="InterPro"/>
</dbReference>